<name>A0ABN8APJ7_9PROT</name>
<dbReference type="RefSeq" id="WP_239797379.1">
    <property type="nucleotide sequence ID" value="NZ_OU912926.1"/>
</dbReference>
<keyword evidence="1" id="KW-0812">Transmembrane</keyword>
<accession>A0ABN8APJ7</accession>
<proteinExistence type="predicted"/>
<dbReference type="Proteomes" id="UP000839052">
    <property type="component" value="Chromosome"/>
</dbReference>
<keyword evidence="3" id="KW-1185">Reference proteome</keyword>
<evidence type="ECO:0000256" key="1">
    <source>
        <dbReference type="SAM" id="Phobius"/>
    </source>
</evidence>
<evidence type="ECO:0000313" key="2">
    <source>
        <dbReference type="EMBL" id="CAG9933622.1"/>
    </source>
</evidence>
<sequence length="76" mass="8355">MMETRTKTCSLIAELRAAALDRLGVEAGSLHLEYATLGIFFTDSKLDILVGDLRVIPIFILSLLLSAVPILFFESN</sequence>
<feature type="transmembrane region" description="Helical" evidence="1">
    <location>
        <begin position="55"/>
        <end position="73"/>
    </location>
</feature>
<dbReference type="EMBL" id="OU912926">
    <property type="protein sequence ID" value="CAG9933622.1"/>
    <property type="molecule type" value="Genomic_DNA"/>
</dbReference>
<protein>
    <submittedName>
        <fullName evidence="2">Uncharacterized protein</fullName>
    </submittedName>
</protein>
<keyword evidence="1" id="KW-0472">Membrane</keyword>
<gene>
    <name evidence="2" type="ORF">NTG6680_2373</name>
</gene>
<organism evidence="2 3">
    <name type="scientific">Candidatus Nitrotoga arctica</name>
    <dbReference type="NCBI Taxonomy" id="453162"/>
    <lineage>
        <taxon>Bacteria</taxon>
        <taxon>Pseudomonadati</taxon>
        <taxon>Pseudomonadota</taxon>
        <taxon>Betaproteobacteria</taxon>
        <taxon>Nitrosomonadales</taxon>
        <taxon>Gallionellaceae</taxon>
        <taxon>Candidatus Nitrotoga</taxon>
    </lineage>
</organism>
<evidence type="ECO:0000313" key="3">
    <source>
        <dbReference type="Proteomes" id="UP000839052"/>
    </source>
</evidence>
<reference evidence="2 3" key="1">
    <citation type="submission" date="2021-10" db="EMBL/GenBank/DDBJ databases">
        <authorList>
            <person name="Koch H."/>
        </authorList>
    </citation>
    <scope>NUCLEOTIDE SEQUENCE [LARGE SCALE GENOMIC DNA]</scope>
    <source>
        <strain evidence="2">6680</strain>
    </source>
</reference>
<keyword evidence="1" id="KW-1133">Transmembrane helix</keyword>